<dbReference type="InterPro" id="IPR046537">
    <property type="entry name" value="DUF6602"/>
</dbReference>
<accession>A0A3A3GQA9</accession>
<feature type="domain" description="DUF6602" evidence="1">
    <location>
        <begin position="39"/>
        <end position="130"/>
    </location>
</feature>
<gene>
    <name evidence="2" type="ORF">DQX05_05405</name>
</gene>
<evidence type="ECO:0000313" key="3">
    <source>
        <dbReference type="Proteomes" id="UP000266177"/>
    </source>
</evidence>
<evidence type="ECO:0000313" key="2">
    <source>
        <dbReference type="EMBL" id="RJG25533.1"/>
    </source>
</evidence>
<proteinExistence type="predicted"/>
<comment type="caution">
    <text evidence="2">The sequence shown here is derived from an EMBL/GenBank/DDBJ whole genome shotgun (WGS) entry which is preliminary data.</text>
</comment>
<organism evidence="2 3">
    <name type="scientific">Paenibacillus thiaminolyticus</name>
    <name type="common">Bacillus thiaminolyticus</name>
    <dbReference type="NCBI Taxonomy" id="49283"/>
    <lineage>
        <taxon>Bacteria</taxon>
        <taxon>Bacillati</taxon>
        <taxon>Bacillota</taxon>
        <taxon>Bacilli</taxon>
        <taxon>Bacillales</taxon>
        <taxon>Paenibacillaceae</taxon>
        <taxon>Paenibacillus</taxon>
    </lineage>
</organism>
<evidence type="ECO:0000259" key="1">
    <source>
        <dbReference type="Pfam" id="PF20247"/>
    </source>
</evidence>
<dbReference type="CDD" id="cd21173">
    <property type="entry name" value="NucC-like"/>
    <property type="match status" value="1"/>
</dbReference>
<reference evidence="2 3" key="1">
    <citation type="submission" date="2018-09" db="EMBL/GenBank/DDBJ databases">
        <title>Paenibacillus SK2017-BO5.</title>
        <authorList>
            <person name="Piskunova J.V."/>
            <person name="Dubiley S.A."/>
            <person name="Severinov K.V."/>
        </authorList>
    </citation>
    <scope>NUCLEOTIDE SEQUENCE [LARGE SCALE GENOMIC DNA]</scope>
    <source>
        <strain evidence="2 3">BO5</strain>
    </source>
</reference>
<name>A0A3A3GQA9_PANTH</name>
<dbReference type="RefSeq" id="WP_119791587.1">
    <property type="nucleotide sequence ID" value="NZ_QYZD01000003.1"/>
</dbReference>
<protein>
    <recommendedName>
        <fullName evidence="1">DUF6602 domain-containing protein</fullName>
    </recommendedName>
</protein>
<dbReference type="Proteomes" id="UP000266177">
    <property type="component" value="Unassembled WGS sequence"/>
</dbReference>
<dbReference type="OrthoDB" id="337432at2"/>
<dbReference type="AlphaFoldDB" id="A0A3A3GQA9"/>
<dbReference type="EMBL" id="QYZD01000003">
    <property type="protein sequence ID" value="RJG25533.1"/>
    <property type="molecule type" value="Genomic_DNA"/>
</dbReference>
<sequence length="311" mass="35515">MPTEVERCKPETEIKTINDIIHNYVETERSMVSQLFFKHQHGSSIGGFREEIWKEFFQQVVPRKFVVEQSVFIIDSFGQVSNEVDLAIFDETYTPYIFRKGKLKFVPIEAVAVAVECKSLSGDNDDLKKWKKSITALKTSRNAIARMHGYIATENLGKESTQTGTRPLLVYCYMGKNQPQNAGLFDFALRADKELCRISIHRNDELCTLKEWFNSLNHNAPEVTESSINRGTGFVNDSSEQNRRTNYALDEYRVFAGDQQEVSLLSFNFQLNQLLMLINNPMLFPHKAYVDLFNKNTWMAAAKAGVGEAAP</sequence>
<dbReference type="Pfam" id="PF20247">
    <property type="entry name" value="DUF6602"/>
    <property type="match status" value="1"/>
</dbReference>